<dbReference type="InterPro" id="IPR036640">
    <property type="entry name" value="ABC1_TM_sf"/>
</dbReference>
<dbReference type="InterPro" id="IPR014216">
    <property type="entry name" value="ABC_transptr_CydD"/>
</dbReference>
<keyword evidence="5 7" id="KW-1133">Transmembrane helix</keyword>
<evidence type="ECO:0000256" key="5">
    <source>
        <dbReference type="ARBA" id="ARBA00022989"/>
    </source>
</evidence>
<feature type="transmembrane region" description="Helical" evidence="7">
    <location>
        <begin position="65"/>
        <end position="83"/>
    </location>
</feature>
<evidence type="ECO:0000256" key="4">
    <source>
        <dbReference type="ARBA" id="ARBA00022840"/>
    </source>
</evidence>
<dbReference type="PROSITE" id="PS50929">
    <property type="entry name" value="ABC_TM1F"/>
    <property type="match status" value="1"/>
</dbReference>
<accession>A0ABS8W4E1</accession>
<name>A0ABS8W4E1_9GAMM</name>
<evidence type="ECO:0000256" key="2">
    <source>
        <dbReference type="ARBA" id="ARBA00022692"/>
    </source>
</evidence>
<dbReference type="Proteomes" id="UP001201273">
    <property type="component" value="Unassembled WGS sequence"/>
</dbReference>
<feature type="transmembrane region" description="Helical" evidence="7">
    <location>
        <begin position="281"/>
        <end position="300"/>
    </location>
</feature>
<feature type="transmembrane region" description="Helical" evidence="7">
    <location>
        <begin position="141"/>
        <end position="161"/>
    </location>
</feature>
<dbReference type="SUPFAM" id="SSF52540">
    <property type="entry name" value="P-loop containing nucleoside triphosphate hydrolases"/>
    <property type="match status" value="1"/>
</dbReference>
<evidence type="ECO:0000259" key="8">
    <source>
        <dbReference type="PROSITE" id="PS50893"/>
    </source>
</evidence>
<dbReference type="InterPro" id="IPR027417">
    <property type="entry name" value="P-loop_NTPase"/>
</dbReference>
<dbReference type="InterPro" id="IPR039421">
    <property type="entry name" value="Type_1_exporter"/>
</dbReference>
<keyword evidence="11" id="KW-1185">Reference proteome</keyword>
<evidence type="ECO:0000256" key="6">
    <source>
        <dbReference type="ARBA" id="ARBA00023136"/>
    </source>
</evidence>
<gene>
    <name evidence="10" type="primary">cydD</name>
    <name evidence="10" type="ORF">K6Y31_00930</name>
</gene>
<dbReference type="InterPro" id="IPR003593">
    <property type="entry name" value="AAA+_ATPase"/>
</dbReference>
<dbReference type="Gene3D" id="1.20.1560.10">
    <property type="entry name" value="ABC transporter type 1, transmembrane domain"/>
    <property type="match status" value="1"/>
</dbReference>
<evidence type="ECO:0000256" key="3">
    <source>
        <dbReference type="ARBA" id="ARBA00022741"/>
    </source>
</evidence>
<feature type="transmembrane region" description="Helical" evidence="7">
    <location>
        <begin position="167"/>
        <end position="187"/>
    </location>
</feature>
<sequence>MSQQLNADDTKLANRWLKQQKSKSQGLLVKAIALGSLNGLVMIGQMALLAWIIDGAIFKQQSLHQLTPWLATLGLVVLLRAGLGYASERFSQRGAAKIKHEIRQELLQKLVTLGPAYTRQHGQTALAQLLHQGVESLQDYFAGYLPVVAYCAVIPLAVLALVFPMDWLAGLIFLFTAPFIPFFMILIGKRAEAMNQQHWAKLLRMSSHFLDIIQGLTQLKVFNSAKQELAAVKEISDDYRRQTMKILRVAFLSSFFLEFLASVSIALVAVIFGFRLYYGEASYLIALWVLLLAPEFYLPFRNLGTQYHAKMAGAAAAADMIKLLAEPEGCETDAAKTSAPQFKAPFTLSCESLNYAYPGRSLTLSDINLTFEQTGIYAIVGESGAGKSTLIDILLGFNQADSGQVLINGERLTPALRDQWLIHCGWIAQQGHIFFGSIGYNVALTNDYDVTKVNKALVQAGLFDFVNKQPEQLETAVGEGGLGLSGGQSQRLALSRAFYHQPDVLVLDEPSSHLDKDSEEKVLQAITAYAKDHLVIVIAHRLHTVKQAKQILVMSQGQIIEQGSHQQLLALQGNYHAMVNVSQPRGGQQNA</sequence>
<dbReference type="RefSeq" id="WP_233050996.1">
    <property type="nucleotide sequence ID" value="NZ_JAIMJA010000001.1"/>
</dbReference>
<keyword evidence="2 7" id="KW-0812">Transmembrane</keyword>
<dbReference type="InterPro" id="IPR011527">
    <property type="entry name" value="ABC1_TM_dom"/>
</dbReference>
<feature type="transmembrane region" description="Helical" evidence="7">
    <location>
        <begin position="249"/>
        <end position="275"/>
    </location>
</feature>
<organism evidence="10 11">
    <name type="scientific">Motilimonas cestriensis</name>
    <dbReference type="NCBI Taxonomy" id="2742685"/>
    <lineage>
        <taxon>Bacteria</taxon>
        <taxon>Pseudomonadati</taxon>
        <taxon>Pseudomonadota</taxon>
        <taxon>Gammaproteobacteria</taxon>
        <taxon>Alteromonadales</taxon>
        <taxon>Alteromonadales genera incertae sedis</taxon>
        <taxon>Motilimonas</taxon>
    </lineage>
</organism>
<evidence type="ECO:0000256" key="7">
    <source>
        <dbReference type="SAM" id="Phobius"/>
    </source>
</evidence>
<dbReference type="Pfam" id="PF00005">
    <property type="entry name" value="ABC_tran"/>
    <property type="match status" value="1"/>
</dbReference>
<comment type="caution">
    <text evidence="10">The sequence shown here is derived from an EMBL/GenBank/DDBJ whole genome shotgun (WGS) entry which is preliminary data.</text>
</comment>
<evidence type="ECO:0000256" key="1">
    <source>
        <dbReference type="ARBA" id="ARBA00004651"/>
    </source>
</evidence>
<dbReference type="InterPro" id="IPR017871">
    <property type="entry name" value="ABC_transporter-like_CS"/>
</dbReference>
<proteinExistence type="predicted"/>
<dbReference type="InterPro" id="IPR003439">
    <property type="entry name" value="ABC_transporter-like_ATP-bd"/>
</dbReference>
<keyword evidence="4" id="KW-0067">ATP-binding</keyword>
<dbReference type="PROSITE" id="PS00211">
    <property type="entry name" value="ABC_TRANSPORTER_1"/>
    <property type="match status" value="1"/>
</dbReference>
<dbReference type="SUPFAM" id="SSF90123">
    <property type="entry name" value="ABC transporter transmembrane region"/>
    <property type="match status" value="1"/>
</dbReference>
<dbReference type="CDD" id="cd18584">
    <property type="entry name" value="ABC_6TM_AarD_CydD"/>
    <property type="match status" value="1"/>
</dbReference>
<dbReference type="PANTHER" id="PTHR24221">
    <property type="entry name" value="ATP-BINDING CASSETTE SUB-FAMILY B"/>
    <property type="match status" value="1"/>
</dbReference>
<evidence type="ECO:0000313" key="10">
    <source>
        <dbReference type="EMBL" id="MCE2593383.1"/>
    </source>
</evidence>
<dbReference type="Pfam" id="PF00664">
    <property type="entry name" value="ABC_membrane"/>
    <property type="match status" value="1"/>
</dbReference>
<reference evidence="10 11" key="1">
    <citation type="journal article" date="2022" name="Environ. Microbiol. Rep.">
        <title>Eco-phylogenetic analyses reveal divergent evolution of vitamin B12 metabolism in the marine bacterial family 'Psychromonadaceae'.</title>
        <authorList>
            <person name="Jin X."/>
            <person name="Yang Y."/>
            <person name="Cao H."/>
            <person name="Gao B."/>
            <person name="Zhao Z."/>
        </authorList>
    </citation>
    <scope>NUCLEOTIDE SEQUENCE [LARGE SCALE GENOMIC DNA]</scope>
    <source>
        <strain evidence="10 11">MKS20</strain>
    </source>
</reference>
<dbReference type="SMART" id="SM00382">
    <property type="entry name" value="AAA"/>
    <property type="match status" value="1"/>
</dbReference>
<protein>
    <submittedName>
        <fullName evidence="10">Thiol reductant ABC exporter subunit CydD</fullName>
    </submittedName>
</protein>
<evidence type="ECO:0000259" key="9">
    <source>
        <dbReference type="PROSITE" id="PS50929"/>
    </source>
</evidence>
<evidence type="ECO:0000313" key="11">
    <source>
        <dbReference type="Proteomes" id="UP001201273"/>
    </source>
</evidence>
<dbReference type="NCBIfam" id="TIGR02857">
    <property type="entry name" value="CydD"/>
    <property type="match status" value="1"/>
</dbReference>
<dbReference type="EMBL" id="JAIMJA010000001">
    <property type="protein sequence ID" value="MCE2593383.1"/>
    <property type="molecule type" value="Genomic_DNA"/>
</dbReference>
<dbReference type="PROSITE" id="PS50893">
    <property type="entry name" value="ABC_TRANSPORTER_2"/>
    <property type="match status" value="1"/>
</dbReference>
<keyword evidence="3" id="KW-0547">Nucleotide-binding</keyword>
<feature type="domain" description="ABC transmembrane type-1" evidence="9">
    <location>
        <begin position="31"/>
        <end position="312"/>
    </location>
</feature>
<feature type="domain" description="ABC transporter" evidence="8">
    <location>
        <begin position="348"/>
        <end position="581"/>
    </location>
</feature>
<comment type="subcellular location">
    <subcellularLocation>
        <location evidence="1">Cell membrane</location>
        <topology evidence="1">Multi-pass membrane protein</topology>
    </subcellularLocation>
</comment>
<keyword evidence="6 7" id="KW-0472">Membrane</keyword>
<dbReference type="PANTHER" id="PTHR24221:SF590">
    <property type="entry name" value="COMPONENT LINKED WITH THE ASSEMBLY OF CYTOCHROME' TRANSPORT TRANSMEMBRANE ATP-BINDING PROTEIN ABC TRANSPORTER CYDD-RELATED"/>
    <property type="match status" value="1"/>
</dbReference>
<feature type="transmembrane region" description="Helical" evidence="7">
    <location>
        <begin position="27"/>
        <end position="53"/>
    </location>
</feature>
<dbReference type="Gene3D" id="3.40.50.300">
    <property type="entry name" value="P-loop containing nucleotide triphosphate hydrolases"/>
    <property type="match status" value="1"/>
</dbReference>